<name>A0A9Q8SKT7_9PEZI</name>
<proteinExistence type="predicted"/>
<dbReference type="InterPro" id="IPR023631">
    <property type="entry name" value="Amidase_dom"/>
</dbReference>
<dbReference type="RefSeq" id="XP_049140845.1">
    <property type="nucleotide sequence ID" value="XM_049283702.1"/>
</dbReference>
<dbReference type="PANTHER" id="PTHR11895">
    <property type="entry name" value="TRANSAMIDASE"/>
    <property type="match status" value="1"/>
</dbReference>
<feature type="compositionally biased region" description="Basic and acidic residues" evidence="1">
    <location>
        <begin position="1121"/>
        <end position="1137"/>
    </location>
</feature>
<dbReference type="InterPro" id="IPR020843">
    <property type="entry name" value="ER"/>
</dbReference>
<evidence type="ECO:0000256" key="1">
    <source>
        <dbReference type="SAM" id="MobiDB-lite"/>
    </source>
</evidence>
<feature type="region of interest" description="Disordered" evidence="1">
    <location>
        <begin position="1120"/>
        <end position="1147"/>
    </location>
</feature>
<evidence type="ECO:0000259" key="2">
    <source>
        <dbReference type="SMART" id="SM00829"/>
    </source>
</evidence>
<keyword evidence="4" id="KW-1185">Reference proteome</keyword>
<organism evidence="3 4">
    <name type="scientific">Colletotrichum lupini</name>
    <dbReference type="NCBI Taxonomy" id="145971"/>
    <lineage>
        <taxon>Eukaryota</taxon>
        <taxon>Fungi</taxon>
        <taxon>Dikarya</taxon>
        <taxon>Ascomycota</taxon>
        <taxon>Pezizomycotina</taxon>
        <taxon>Sordariomycetes</taxon>
        <taxon>Hypocreomycetidae</taxon>
        <taxon>Glomerellales</taxon>
        <taxon>Glomerellaceae</taxon>
        <taxon>Colletotrichum</taxon>
        <taxon>Colletotrichum acutatum species complex</taxon>
    </lineage>
</organism>
<dbReference type="InterPro" id="IPR000120">
    <property type="entry name" value="Amidase"/>
</dbReference>
<dbReference type="KEGG" id="clup:CLUP02_04691"/>
<dbReference type="Gene3D" id="3.90.1300.10">
    <property type="entry name" value="Amidase signature (AS) domain"/>
    <property type="match status" value="1"/>
</dbReference>
<dbReference type="Gene3D" id="3.90.180.10">
    <property type="entry name" value="Medium-chain alcohol dehydrogenases, catalytic domain"/>
    <property type="match status" value="1"/>
</dbReference>
<dbReference type="InterPro" id="IPR013154">
    <property type="entry name" value="ADH-like_N"/>
</dbReference>
<dbReference type="InterPro" id="IPR036291">
    <property type="entry name" value="NAD(P)-bd_dom_sf"/>
</dbReference>
<dbReference type="SUPFAM" id="SSF50129">
    <property type="entry name" value="GroES-like"/>
    <property type="match status" value="1"/>
</dbReference>
<dbReference type="Pfam" id="PF00107">
    <property type="entry name" value="ADH_zinc_N"/>
    <property type="match status" value="1"/>
</dbReference>
<dbReference type="Gene3D" id="3.40.50.720">
    <property type="entry name" value="NAD(P)-binding Rossmann-like Domain"/>
    <property type="match status" value="1"/>
</dbReference>
<dbReference type="EMBL" id="CP019474">
    <property type="protein sequence ID" value="UQC79212.1"/>
    <property type="molecule type" value="Genomic_DNA"/>
</dbReference>
<dbReference type="Pfam" id="PF08240">
    <property type="entry name" value="ADH_N"/>
    <property type="match status" value="1"/>
</dbReference>
<feature type="region of interest" description="Disordered" evidence="1">
    <location>
        <begin position="1024"/>
        <end position="1062"/>
    </location>
</feature>
<gene>
    <name evidence="3" type="ORF">CLUP02_04691</name>
</gene>
<dbReference type="InterPro" id="IPR011032">
    <property type="entry name" value="GroES-like_sf"/>
</dbReference>
<protein>
    <submittedName>
        <fullName evidence="3">Amidase</fullName>
    </submittedName>
</protein>
<evidence type="ECO:0000313" key="4">
    <source>
        <dbReference type="Proteomes" id="UP000830671"/>
    </source>
</evidence>
<reference evidence="3" key="1">
    <citation type="journal article" date="2021" name="Mol. Plant Microbe Interact.">
        <title>Complete Genome Sequence of the Plant-Pathogenic Fungus Colletotrichum lupini.</title>
        <authorList>
            <person name="Baroncelli R."/>
            <person name="Pensec F."/>
            <person name="Da Lio D."/>
            <person name="Boufleur T."/>
            <person name="Vicente I."/>
            <person name="Sarrocco S."/>
            <person name="Picot A."/>
            <person name="Baraldi E."/>
            <person name="Sukno S."/>
            <person name="Thon M."/>
            <person name="Le Floch G."/>
        </authorList>
    </citation>
    <scope>NUCLEOTIDE SEQUENCE</scope>
    <source>
        <strain evidence="3">IMI 504893</strain>
    </source>
</reference>
<evidence type="ECO:0000313" key="3">
    <source>
        <dbReference type="EMBL" id="UQC79212.1"/>
    </source>
</evidence>
<dbReference type="GO" id="GO:0016491">
    <property type="term" value="F:oxidoreductase activity"/>
    <property type="evidence" value="ECO:0007669"/>
    <property type="project" value="InterPro"/>
</dbReference>
<dbReference type="InterPro" id="IPR013149">
    <property type="entry name" value="ADH-like_C"/>
</dbReference>
<feature type="domain" description="Enoyl reductase (ER)" evidence="2">
    <location>
        <begin position="20"/>
        <end position="360"/>
    </location>
</feature>
<accession>A0A9Q8SKT7</accession>
<dbReference type="InterPro" id="IPR036928">
    <property type="entry name" value="AS_sf"/>
</dbReference>
<dbReference type="SMART" id="SM00829">
    <property type="entry name" value="PKS_ER"/>
    <property type="match status" value="1"/>
</dbReference>
<dbReference type="SUPFAM" id="SSF51735">
    <property type="entry name" value="NAD(P)-binding Rossmann-fold domains"/>
    <property type="match status" value="1"/>
</dbReference>
<dbReference type="SUPFAM" id="SSF75304">
    <property type="entry name" value="Amidase signature (AS) enzymes"/>
    <property type="match status" value="1"/>
</dbReference>
<feature type="compositionally biased region" description="Polar residues" evidence="1">
    <location>
        <begin position="1024"/>
        <end position="1043"/>
    </location>
</feature>
<feature type="region of interest" description="Disordered" evidence="1">
    <location>
        <begin position="1436"/>
        <end position="1458"/>
    </location>
</feature>
<dbReference type="PANTHER" id="PTHR11895:SF170">
    <property type="entry name" value="AMIDASE"/>
    <property type="match status" value="1"/>
</dbReference>
<dbReference type="Pfam" id="PF01425">
    <property type="entry name" value="Amidase"/>
    <property type="match status" value="1"/>
</dbReference>
<sequence>MANPIIPPVMRAAQIKEYNKPYELVERETPAIRSNELLIRVHAAGFCHSDLQVLQGQFESPLGMIASHEPAGIVVQVGKDCNQKWKVGDRVGALNYKNSCGKCSGCGLSLRTSRKHTLDPRFCEKRETAGFHHDGAFAEYLAIDPETTVGLPPTLSFEQAAPLMCAGATVWGSLEKATSELEAGETVAIVGIGGLGHLGLQFASAMGFRAIAVDSRPAGRQLATEMFNESLKPVLVVDSGSERATSQILDFTNGEGVAAVVVCTDSLSANSWALTILRIGGVMGVLGLPAENWRFDSSVIVFRELTIRGSYVAGRESTERMMEAVERASIRSHITLMSFDEIPGIVVAYQDSGFKGRLVTAYGPPQSGQGQRESYNDERLISILLQFYLSCNRFADTELYQRSLGSSSFSSVGLCYWGLEAQSSGGILRILPSRSLMSTSFCVSSETRLRHRLTQWPAEEPPTISLVTTINRNASVTSDPTEHRRRLPPPIMSVFFKDISTENPVQKGDVEKLLEPLGLTIKAEESADYQRLLAAVHDCATRIDSLPDYQPAPDTKRYPRENVHIPTAEEQEFGHAWAHRFLIRGDKSASGPSQVCLKGKTVCLKDCIAVAGVPQFFGSDAFPPWTPSTDATVVTRVLDAGADILGTATCEHFCNSTASFTSAQGTIENPYKEGYSTGGSTSGGAALVCSGKIDIALGTDQGGSIRVPASFCGCVGVKPTHGLVPFTGITSGDAIDDHAGPICRSVTEAAECLDVISGYDGIDDKSLGAAAHGSYNFSAALSAGSGRLDGIKIGLLREGFDQEIVDPKVKDHVLSAARRLESLGAIVEHVSVPLHLEGPSIWTIQQRIAGSSGMLGRASGHRGLGLTEFEKARLPWADSSFQKLFPSTKNTFINGLYLSDKFPGLYSKTINIGRQISDAYQSKFQTYDAIIMPTTPFVAPRHGPRDSVLGSFEPTIGLTTNTAVFNVTGHPAMSIPVGFIAAKDDAQVLLPVGMQIVGGLWQEKKILTIAHAWETNFDWKSVTSTTEAPESVPDTLSTGSNVKVNGRTMPEVNGTTSPSLKRVNDTHIDTRSLLALGICLVRHVSPDPTWLARPNTSISLPRTTNGTTRMVVTKDTLPLGHRGERAHANPSKRDMFGHTDSSPPGHLAKFSQLTSGQAQPNTLPKAAPGGLLRQETDGKGLPTCAHIRDRNMVRKGSPKVRTGCITCKLCRTYGVHISPSDQHLIDVQADAAMATDPLVKEPYPYTSQIKSSRESPRSAKVELYSTSFSNFEPAVRHAVISISSLYEEAQGNFEATATVRHSNQNLALHHYNAAIHELRVMDSQEKQPIILLVCVLFICVEIMRVNRKAALQHSRHGVEILKSISPDYMFSWTMEHLLPIFRRLSEFALFFGEEESDFPDIRALEGPMPQFFLTFSDAQLMLDVLFNRTAEFMRSQRNSQRAASKSPGPDDTGTPPPSLLSEHAAINGLLDQWFKLYNDFMAIKPKEAPTQNNQIISRSDSDRPKMLQCFLLTRYECCCIWLNMAFDTSEAGYDRYITNFRRILKRLLWLEAEVPDPLRFNTSKHPHFIFEAGFGAMLFFLVSSCRDLETRLEFLRLMPVLGLPRENLWEADVLVAAARKIIELEHDIKLDISGRPVSSPSFVQPPGEMRVTDLWTESQMRPDSLQMDDQGVSHRTIQVVRRDSKGQTYLQSEDLVVNGRMTG</sequence>
<dbReference type="Proteomes" id="UP000830671">
    <property type="component" value="Chromosome 2"/>
</dbReference>
<dbReference type="GeneID" id="73338712"/>